<name>A0A078KED5_9GAMM</name>
<keyword evidence="1" id="KW-1133">Transmembrane helix</keyword>
<keyword evidence="1" id="KW-0472">Membrane</keyword>
<reference evidence="3" key="1">
    <citation type="submission" date="2014-07" db="EMBL/GenBank/DDBJ databases">
        <authorList>
            <person name="Santos-Garcia D."/>
        </authorList>
    </citation>
    <scope>NUCLEOTIDE SEQUENCE [LARGE SCALE GENOMIC DNA]</scope>
</reference>
<sequence length="52" mass="6238">MYARVWDSFYINNVITIITPLFIIILHIHFCNYNTYCSYSYNILNPITFNIA</sequence>
<protein>
    <submittedName>
        <fullName evidence="2">Uncharacterized protein</fullName>
    </submittedName>
</protein>
<organism evidence="2 3">
    <name type="scientific">Candidatus Johnevansia muelleri</name>
    <dbReference type="NCBI Taxonomy" id="1495769"/>
    <lineage>
        <taxon>Bacteria</taxon>
        <taxon>Pseudomonadati</taxon>
        <taxon>Pseudomonadota</taxon>
        <taxon>Gammaproteobacteria</taxon>
        <taxon>Candidatus Johnevansiales</taxon>
        <taxon>Candidatus Johnevansiaceae</taxon>
        <taxon>Candidatus Johnevansia</taxon>
    </lineage>
</organism>
<dbReference type="STRING" id="1495769.CEM_114"/>
<dbReference type="KEGG" id="eme:CEM_114"/>
<keyword evidence="1" id="KW-0812">Transmembrane</keyword>
<gene>
    <name evidence="2" type="ORF">CEM_114</name>
</gene>
<dbReference type="EMBL" id="LM655252">
    <property type="protein sequence ID" value="CDZ16382.1"/>
    <property type="molecule type" value="Genomic_DNA"/>
</dbReference>
<keyword evidence="3" id="KW-1185">Reference proteome</keyword>
<dbReference type="AlphaFoldDB" id="A0A078KED5"/>
<evidence type="ECO:0000256" key="1">
    <source>
        <dbReference type="SAM" id="Phobius"/>
    </source>
</evidence>
<proteinExistence type="predicted"/>
<evidence type="ECO:0000313" key="2">
    <source>
        <dbReference type="EMBL" id="CDZ16382.1"/>
    </source>
</evidence>
<accession>A0A078KED5</accession>
<feature type="transmembrane region" description="Helical" evidence="1">
    <location>
        <begin position="9"/>
        <end position="30"/>
    </location>
</feature>
<evidence type="ECO:0000313" key="3">
    <source>
        <dbReference type="Proteomes" id="UP000032420"/>
    </source>
</evidence>
<dbReference type="HOGENOM" id="CLU_3077935_0_0_6"/>
<dbReference type="Proteomes" id="UP000032420">
    <property type="component" value="Chromosome I"/>
</dbReference>